<dbReference type="EMBL" id="PVTL01000003">
    <property type="protein sequence ID" value="PRY69142.1"/>
    <property type="molecule type" value="Genomic_DNA"/>
</dbReference>
<dbReference type="SMART" id="SM00422">
    <property type="entry name" value="HTH_MERR"/>
    <property type="match status" value="1"/>
</dbReference>
<dbReference type="RefSeq" id="WP_106211451.1">
    <property type="nucleotide sequence ID" value="NZ_PVTL01000003.1"/>
</dbReference>
<dbReference type="GO" id="GO:0006355">
    <property type="term" value="P:regulation of DNA-templated transcription"/>
    <property type="evidence" value="ECO:0007669"/>
    <property type="project" value="InterPro"/>
</dbReference>
<dbReference type="CDD" id="cd04780">
    <property type="entry name" value="HTH_MerR-like_sg5"/>
    <property type="match status" value="1"/>
</dbReference>
<dbReference type="GO" id="GO:0003677">
    <property type="term" value="F:DNA binding"/>
    <property type="evidence" value="ECO:0007669"/>
    <property type="project" value="InterPro"/>
</dbReference>
<dbReference type="SUPFAM" id="SSF46955">
    <property type="entry name" value="Putative DNA-binding domain"/>
    <property type="match status" value="1"/>
</dbReference>
<feature type="domain" description="HTH merR-type" evidence="1">
    <location>
        <begin position="1"/>
        <end position="70"/>
    </location>
</feature>
<dbReference type="Pfam" id="PF13411">
    <property type="entry name" value="MerR_1"/>
    <property type="match status" value="1"/>
</dbReference>
<accession>A0A2T0VG50</accession>
<evidence type="ECO:0000313" key="3">
    <source>
        <dbReference type="Proteomes" id="UP000237983"/>
    </source>
</evidence>
<evidence type="ECO:0000259" key="1">
    <source>
        <dbReference type="PROSITE" id="PS50937"/>
    </source>
</evidence>
<comment type="caution">
    <text evidence="2">The sequence shown here is derived from an EMBL/GenBank/DDBJ whole genome shotgun (WGS) entry which is preliminary data.</text>
</comment>
<organism evidence="2 3">
    <name type="scientific">Glaciihabitans tibetensis</name>
    <dbReference type="NCBI Taxonomy" id="1266600"/>
    <lineage>
        <taxon>Bacteria</taxon>
        <taxon>Bacillati</taxon>
        <taxon>Actinomycetota</taxon>
        <taxon>Actinomycetes</taxon>
        <taxon>Micrococcales</taxon>
        <taxon>Microbacteriaceae</taxon>
        <taxon>Glaciihabitans</taxon>
    </lineage>
</organism>
<dbReference type="InterPro" id="IPR000551">
    <property type="entry name" value="MerR-type_HTH_dom"/>
</dbReference>
<sequence length="205" mass="21624">MRISQLSRESTVPVATIKYYLRERLLHEGQLTSATQASYDESHVRRLRLIRALIVGAGLSIAVTRDLLDGVDAPPESGHDLLGIAHHALIAPTAADVDTTAVDALLDQWGWDTHGCDSAAKAAVAGAIDGIRAAGFELPEGMLDTYAGAMHTVASAEIAGVPTDSAEAAVHYVVLGTVLVEPLLLALRRLAQQSASRARFGAMPL</sequence>
<dbReference type="Proteomes" id="UP000237983">
    <property type="component" value="Unassembled WGS sequence"/>
</dbReference>
<dbReference type="InterPro" id="IPR009061">
    <property type="entry name" value="DNA-bd_dom_put_sf"/>
</dbReference>
<dbReference type="OrthoDB" id="5242095at2"/>
<keyword evidence="3" id="KW-1185">Reference proteome</keyword>
<gene>
    <name evidence="2" type="ORF">B0I08_103349</name>
</gene>
<dbReference type="Gene3D" id="1.10.1660.10">
    <property type="match status" value="1"/>
</dbReference>
<reference evidence="2 3" key="1">
    <citation type="submission" date="2018-03" db="EMBL/GenBank/DDBJ databases">
        <title>Genomic Encyclopedia of Type Strains, Phase III (KMG-III): the genomes of soil and plant-associated and newly described type strains.</title>
        <authorList>
            <person name="Whitman W."/>
        </authorList>
    </citation>
    <scope>NUCLEOTIDE SEQUENCE [LARGE SCALE GENOMIC DNA]</scope>
    <source>
        <strain evidence="2 3">CGMCC 1.12484</strain>
    </source>
</reference>
<evidence type="ECO:0000313" key="2">
    <source>
        <dbReference type="EMBL" id="PRY69142.1"/>
    </source>
</evidence>
<name>A0A2T0VG50_9MICO</name>
<dbReference type="PROSITE" id="PS50937">
    <property type="entry name" value="HTH_MERR_2"/>
    <property type="match status" value="1"/>
</dbReference>
<protein>
    <submittedName>
        <fullName evidence="2">MerR-like DNA binding protein</fullName>
    </submittedName>
</protein>
<proteinExistence type="predicted"/>
<dbReference type="AlphaFoldDB" id="A0A2T0VG50"/>